<name>A0A1Q6A3Q3_9SPHI</name>
<evidence type="ECO:0000313" key="2">
    <source>
        <dbReference type="Proteomes" id="UP000186720"/>
    </source>
</evidence>
<accession>A0A1Q6A3Q3</accession>
<dbReference type="STRING" id="1302689.RG47T_4105"/>
<reference evidence="1 2" key="1">
    <citation type="submission" date="2016-11" db="EMBL/GenBank/DDBJ databases">
        <title>Whole Genome Sequencing of Mucilaginibacter polytrichastri RG4-7(T) isolated from the moss sample.</title>
        <authorList>
            <person name="Li Y."/>
        </authorList>
    </citation>
    <scope>NUCLEOTIDE SEQUENCE [LARGE SCALE GENOMIC DNA]</scope>
    <source>
        <strain evidence="1 2">RG4-7</strain>
    </source>
</reference>
<dbReference type="OrthoDB" id="5505971at2"/>
<protein>
    <submittedName>
        <fullName evidence="1">Uncharacterized protein</fullName>
    </submittedName>
</protein>
<organism evidence="1 2">
    <name type="scientific">Mucilaginibacter polytrichastri</name>
    <dbReference type="NCBI Taxonomy" id="1302689"/>
    <lineage>
        <taxon>Bacteria</taxon>
        <taxon>Pseudomonadati</taxon>
        <taxon>Bacteroidota</taxon>
        <taxon>Sphingobacteriia</taxon>
        <taxon>Sphingobacteriales</taxon>
        <taxon>Sphingobacteriaceae</taxon>
        <taxon>Mucilaginibacter</taxon>
    </lineage>
</organism>
<dbReference type="EMBL" id="MPPL01000001">
    <property type="protein sequence ID" value="OKS88633.1"/>
    <property type="molecule type" value="Genomic_DNA"/>
</dbReference>
<dbReference type="AlphaFoldDB" id="A0A1Q6A3Q3"/>
<keyword evidence="2" id="KW-1185">Reference proteome</keyword>
<comment type="caution">
    <text evidence="1">The sequence shown here is derived from an EMBL/GenBank/DDBJ whole genome shotgun (WGS) entry which is preliminary data.</text>
</comment>
<sequence length="574" mass="62461">MPQFRKIVLLIHVSLLSVFFGPALFAQKNLNREITIGSIRQQPIGKVLQNISQNGRFSFAYNNNTIPSDSLISLQGYSGSLFILLTKLLGSNYEFKDIDGYVVLRHTPNRLSITAEVVITQDNEVVVKGNICDNVSGARIKNASVYEKNLLISSLTDADGNFELKLKAGAGSVGLTVSKESYRDTSLFILSEVKVYYHKVAKNYDYYPEGTGKRLESNRFARLFISSKQIIQGMNLGNYFATSAYQISLTPGLSSHGMYNSQVIDHVSLNLLGGYTAGINGIEAGGVFNINRKNMQYVQLAGAFNLVGGNVSGLQAAGIYNNVYKSAFGVQLAGCANIDSMARGLQVAGLINKTKGKNSGMQLAGLFNMAAETKGIQLAGLGNWSSGQTGSQISGLFNVGKKVKGFQLAMLINVADSSDYPVGLINLVKTGEKSIAVSTDELWFTHIDLRSGGRVLYGLVGTAFKFNVRPAYALSLGIGAHIIHRSRFSLDGEYVNQQTFNMRKNLYQTNGLKLLPGYRFTKTLRVFAGPSIQEVHAGDASDADLNGWVFSKRYNQDGITALHAGLTMGIQYVW</sequence>
<gene>
    <name evidence="1" type="ORF">RG47T_4105</name>
</gene>
<evidence type="ECO:0000313" key="1">
    <source>
        <dbReference type="EMBL" id="OKS88633.1"/>
    </source>
</evidence>
<dbReference type="InterPro" id="IPR008969">
    <property type="entry name" value="CarboxyPept-like_regulatory"/>
</dbReference>
<proteinExistence type="predicted"/>
<dbReference type="Gene3D" id="2.60.40.1120">
    <property type="entry name" value="Carboxypeptidase-like, regulatory domain"/>
    <property type="match status" value="1"/>
</dbReference>
<dbReference type="Proteomes" id="UP000186720">
    <property type="component" value="Unassembled WGS sequence"/>
</dbReference>
<dbReference type="SUPFAM" id="SSF49464">
    <property type="entry name" value="Carboxypeptidase regulatory domain-like"/>
    <property type="match status" value="1"/>
</dbReference>
<dbReference type="RefSeq" id="WP_083627468.1">
    <property type="nucleotide sequence ID" value="NZ_FPAM01000025.1"/>
</dbReference>